<dbReference type="Gene3D" id="2.60.40.730">
    <property type="entry name" value="SOR catalytic domain"/>
    <property type="match status" value="1"/>
</dbReference>
<dbReference type="InterPro" id="IPR002742">
    <property type="entry name" value="Desulfoferrodoxin_Fe-bd_dom"/>
</dbReference>
<dbReference type="PANTHER" id="PTHR36541:SF1">
    <property type="entry name" value="SUPEROXIDE REDUCTASE-RELATED"/>
    <property type="match status" value="1"/>
</dbReference>
<evidence type="ECO:0000313" key="7">
    <source>
        <dbReference type="EMBL" id="KHS57270.1"/>
    </source>
</evidence>
<dbReference type="EMBL" id="JWHR01000082">
    <property type="protein sequence ID" value="KHS57270.1"/>
    <property type="molecule type" value="Genomic_DNA"/>
</dbReference>
<evidence type="ECO:0000313" key="8">
    <source>
        <dbReference type="Proteomes" id="UP000031189"/>
    </source>
</evidence>
<accession>A0A0B3WRU4</accession>
<keyword evidence="3" id="KW-0479">Metal-binding</keyword>
<sequence length="127" mass="14201">MFKSKFLVCDDDKNIVEVLSNTGEEIKCGDKPMHELVANSTNAAQEKHVPQVSVEGNTVKVDVGSVAHPMEEAHSITWVHIVTNQGIQRKYLQSNTDPVVEFALCNDEKLQEVYAYCNLHGLWMSKA</sequence>
<dbReference type="AlphaFoldDB" id="A0A0B3WRU4"/>
<name>A0A0B3WRU4_9FIRM</name>
<dbReference type="PANTHER" id="PTHR36541">
    <property type="entry name" value="SUPEROXIDE REDUCTASE-RELATED"/>
    <property type="match status" value="1"/>
</dbReference>
<dbReference type="OrthoDB" id="9814936at2"/>
<keyword evidence="4" id="KW-0249">Electron transport</keyword>
<evidence type="ECO:0000256" key="4">
    <source>
        <dbReference type="ARBA" id="ARBA00022982"/>
    </source>
</evidence>
<organism evidence="7 8">
    <name type="scientific">Terrisporobacter othiniensis</name>
    <dbReference type="NCBI Taxonomy" id="1577792"/>
    <lineage>
        <taxon>Bacteria</taxon>
        <taxon>Bacillati</taxon>
        <taxon>Bacillota</taxon>
        <taxon>Clostridia</taxon>
        <taxon>Peptostreptococcales</taxon>
        <taxon>Peptostreptococcaceae</taxon>
        <taxon>Terrisporobacter</taxon>
    </lineage>
</organism>
<dbReference type="InterPro" id="IPR051233">
    <property type="entry name" value="Desulfoferrodoxin_SOR"/>
</dbReference>
<keyword evidence="2" id="KW-0813">Transport</keyword>
<comment type="caution">
    <text evidence="7">The sequence shown here is derived from an EMBL/GenBank/DDBJ whole genome shotgun (WGS) entry which is preliminary data.</text>
</comment>
<dbReference type="GO" id="GO:0005506">
    <property type="term" value="F:iron ion binding"/>
    <property type="evidence" value="ECO:0007669"/>
    <property type="project" value="InterPro"/>
</dbReference>
<dbReference type="SUPFAM" id="SSF49367">
    <property type="entry name" value="Superoxide reductase-like"/>
    <property type="match status" value="1"/>
</dbReference>
<evidence type="ECO:0000256" key="5">
    <source>
        <dbReference type="ARBA" id="ARBA00023004"/>
    </source>
</evidence>
<keyword evidence="8" id="KW-1185">Reference proteome</keyword>
<comment type="similarity">
    <text evidence="1">Belongs to the desulfoferrodoxin family.</text>
</comment>
<dbReference type="InterPro" id="IPR036073">
    <property type="entry name" value="Desulfoferrodoxin_Fe-bd_dom_sf"/>
</dbReference>
<evidence type="ECO:0000259" key="6">
    <source>
        <dbReference type="Pfam" id="PF01880"/>
    </source>
</evidence>
<evidence type="ECO:0000256" key="2">
    <source>
        <dbReference type="ARBA" id="ARBA00022448"/>
    </source>
</evidence>
<gene>
    <name evidence="7" type="ORF">QX51_09195</name>
</gene>
<keyword evidence="5" id="KW-0408">Iron</keyword>
<evidence type="ECO:0000256" key="3">
    <source>
        <dbReference type="ARBA" id="ARBA00022723"/>
    </source>
</evidence>
<reference evidence="7 8" key="1">
    <citation type="submission" date="2014-12" db="EMBL/GenBank/DDBJ databases">
        <title>Draft genome sequence of Terrisporobacter sp. 08-306576, isolated from the blood culture of a bacteremia patient.</title>
        <authorList>
            <person name="Lund L.C."/>
            <person name="Sydenham T.V."/>
            <person name="Hogh S.V."/>
            <person name="Skov M.N."/>
            <person name="Kemp M."/>
            <person name="Justesen U.S."/>
        </authorList>
    </citation>
    <scope>NUCLEOTIDE SEQUENCE [LARGE SCALE GENOMIC DNA]</scope>
    <source>
        <strain evidence="7 8">08-306576</strain>
    </source>
</reference>
<dbReference type="NCBIfam" id="TIGR00332">
    <property type="entry name" value="neela_ferrous"/>
    <property type="match status" value="1"/>
</dbReference>
<protein>
    <recommendedName>
        <fullName evidence="6">Desulfoferrodoxin ferrous iron-binding domain-containing protein</fullName>
    </recommendedName>
</protein>
<dbReference type="GO" id="GO:0016491">
    <property type="term" value="F:oxidoreductase activity"/>
    <property type="evidence" value="ECO:0007669"/>
    <property type="project" value="InterPro"/>
</dbReference>
<evidence type="ECO:0000256" key="1">
    <source>
        <dbReference type="ARBA" id="ARBA00005941"/>
    </source>
</evidence>
<feature type="domain" description="Desulfoferrodoxin ferrous iron-binding" evidence="6">
    <location>
        <begin position="42"/>
        <end position="125"/>
    </location>
</feature>
<dbReference type="Pfam" id="PF01880">
    <property type="entry name" value="Desulfoferrodox"/>
    <property type="match status" value="1"/>
</dbReference>
<proteinExistence type="inferred from homology"/>
<dbReference type="RefSeq" id="WP_039679619.1">
    <property type="nucleotide sequence ID" value="NZ_JAWGXO010000016.1"/>
</dbReference>
<dbReference type="Proteomes" id="UP000031189">
    <property type="component" value="Unassembled WGS sequence"/>
</dbReference>
<dbReference type="STRING" id="1577792.QX51_09195"/>